<dbReference type="OrthoDB" id="5344325at2759"/>
<evidence type="ECO:0000256" key="2">
    <source>
        <dbReference type="ARBA" id="ARBA00023242"/>
    </source>
</evidence>
<evidence type="ECO:0000313" key="4">
    <source>
        <dbReference type="EMBL" id="KAF3761782.1"/>
    </source>
</evidence>
<dbReference type="GeneID" id="63841534"/>
<keyword evidence="5" id="KW-1185">Reference proteome</keyword>
<feature type="non-terminal residue" evidence="4">
    <location>
        <position position="458"/>
    </location>
</feature>
<name>A0A9P4XUZ9_CRYP1</name>
<feature type="domain" description="Xylanolytic transcriptional activator regulatory" evidence="3">
    <location>
        <begin position="167"/>
        <end position="238"/>
    </location>
</feature>
<evidence type="ECO:0000256" key="1">
    <source>
        <dbReference type="ARBA" id="ARBA00004123"/>
    </source>
</evidence>
<feature type="non-terminal residue" evidence="4">
    <location>
        <position position="1"/>
    </location>
</feature>
<reference evidence="4" key="1">
    <citation type="journal article" date="2020" name="Phytopathology">
        <title>Genome sequence of the chestnut blight fungus Cryphonectria parasitica EP155: A fundamental resource for an archetypical invasive plant pathogen.</title>
        <authorList>
            <person name="Crouch J.A."/>
            <person name="Dawe A."/>
            <person name="Aerts A."/>
            <person name="Barry K."/>
            <person name="Churchill A.C.L."/>
            <person name="Grimwood J."/>
            <person name="Hillman B."/>
            <person name="Milgroom M.G."/>
            <person name="Pangilinan J."/>
            <person name="Smith M."/>
            <person name="Salamov A."/>
            <person name="Schmutz J."/>
            <person name="Yadav J."/>
            <person name="Grigoriev I.V."/>
            <person name="Nuss D."/>
        </authorList>
    </citation>
    <scope>NUCLEOTIDE SEQUENCE</scope>
    <source>
        <strain evidence="4">EP155</strain>
    </source>
</reference>
<dbReference type="GO" id="GO:0008270">
    <property type="term" value="F:zinc ion binding"/>
    <property type="evidence" value="ECO:0007669"/>
    <property type="project" value="InterPro"/>
</dbReference>
<comment type="subcellular location">
    <subcellularLocation>
        <location evidence="1">Nucleus</location>
    </subcellularLocation>
</comment>
<organism evidence="4 5">
    <name type="scientific">Cryphonectria parasitica (strain ATCC 38755 / EP155)</name>
    <dbReference type="NCBI Taxonomy" id="660469"/>
    <lineage>
        <taxon>Eukaryota</taxon>
        <taxon>Fungi</taxon>
        <taxon>Dikarya</taxon>
        <taxon>Ascomycota</taxon>
        <taxon>Pezizomycotina</taxon>
        <taxon>Sordariomycetes</taxon>
        <taxon>Sordariomycetidae</taxon>
        <taxon>Diaporthales</taxon>
        <taxon>Cryphonectriaceae</taxon>
        <taxon>Cryphonectria-Endothia species complex</taxon>
        <taxon>Cryphonectria</taxon>
    </lineage>
</organism>
<evidence type="ECO:0000259" key="3">
    <source>
        <dbReference type="SMART" id="SM00906"/>
    </source>
</evidence>
<dbReference type="GO" id="GO:0006351">
    <property type="term" value="P:DNA-templated transcription"/>
    <property type="evidence" value="ECO:0007669"/>
    <property type="project" value="InterPro"/>
</dbReference>
<dbReference type="Pfam" id="PF04082">
    <property type="entry name" value="Fungal_trans"/>
    <property type="match status" value="1"/>
</dbReference>
<dbReference type="EMBL" id="MU032351">
    <property type="protein sequence ID" value="KAF3761782.1"/>
    <property type="molecule type" value="Genomic_DNA"/>
</dbReference>
<dbReference type="GO" id="GO:0003677">
    <property type="term" value="F:DNA binding"/>
    <property type="evidence" value="ECO:0007669"/>
    <property type="project" value="InterPro"/>
</dbReference>
<sequence>SDGLAKLGYMPGHEFFALAAPGADMVGDDVCNADLLRLKPANTVQDVLVQNFLEVANYQYYCIFPEQLRGQNAAWWDARAAGQRLSPELTCLLIRVCAVSTQYLETSLRQRLEQELGEKSQALTERLHAAAQKLSSSIPRGTGGVVQVQQLFLEASWFKSEAAVVDSWHALSGAIREAQEIGMHKPAEGLPDFDRELRNRLWCILWTWDWQMSTLLSRPLLIDQDDHKLEIPDGRLENITNPEIPHPLGSVALQAQLGLYVSHLFQKMDSDRSVKLILDIEDALEKWMGTFPAALRDHRPDTRWDQKYHYIPFMRCQVNIIAYCYLLAPLKTFLCGTADPKIMNTQLGANLRLKGVDTCLDLMKAGEKFYDLIFPQSIKYFFIIFFLFDAATTMCSAIVHDTEHTLPKRSQCLRAVRTAQELMDGMANLSESARISASLLRKLTATLPLTLAEKQTLG</sequence>
<dbReference type="GO" id="GO:0005634">
    <property type="term" value="C:nucleus"/>
    <property type="evidence" value="ECO:0007669"/>
    <property type="project" value="UniProtKB-SubCell"/>
</dbReference>
<dbReference type="SMART" id="SM00906">
    <property type="entry name" value="Fungal_trans"/>
    <property type="match status" value="1"/>
</dbReference>
<dbReference type="PANTHER" id="PTHR31001:SF84">
    <property type="entry name" value="FUNGAL SPECIFIC TRANSCRIPTION FACTOR"/>
    <property type="match status" value="1"/>
</dbReference>
<dbReference type="Proteomes" id="UP000803844">
    <property type="component" value="Unassembled WGS sequence"/>
</dbReference>
<comment type="caution">
    <text evidence="4">The sequence shown here is derived from an EMBL/GenBank/DDBJ whole genome shotgun (WGS) entry which is preliminary data.</text>
</comment>
<dbReference type="InterPro" id="IPR007219">
    <property type="entry name" value="XnlR_reg_dom"/>
</dbReference>
<keyword evidence="2" id="KW-0539">Nucleus</keyword>
<gene>
    <name evidence="4" type="ORF">M406DRAFT_50052</name>
</gene>
<dbReference type="CDD" id="cd12148">
    <property type="entry name" value="fungal_TF_MHR"/>
    <property type="match status" value="1"/>
</dbReference>
<dbReference type="RefSeq" id="XP_040772761.1">
    <property type="nucleotide sequence ID" value="XM_040924405.1"/>
</dbReference>
<accession>A0A9P4XUZ9</accession>
<dbReference type="AlphaFoldDB" id="A0A9P4XUZ9"/>
<dbReference type="InterPro" id="IPR050613">
    <property type="entry name" value="Sec_Metabolite_Reg"/>
</dbReference>
<protein>
    <recommendedName>
        <fullName evidence="3">Xylanolytic transcriptional activator regulatory domain-containing protein</fullName>
    </recommendedName>
</protein>
<evidence type="ECO:0000313" key="5">
    <source>
        <dbReference type="Proteomes" id="UP000803844"/>
    </source>
</evidence>
<dbReference type="PANTHER" id="PTHR31001">
    <property type="entry name" value="UNCHARACTERIZED TRANSCRIPTIONAL REGULATORY PROTEIN"/>
    <property type="match status" value="1"/>
</dbReference>
<proteinExistence type="predicted"/>